<dbReference type="AlphaFoldDB" id="A0A7C4QN61"/>
<feature type="compositionally biased region" description="Polar residues" evidence="1">
    <location>
        <begin position="323"/>
        <end position="332"/>
    </location>
</feature>
<feature type="compositionally biased region" description="Low complexity" evidence="1">
    <location>
        <begin position="342"/>
        <end position="366"/>
    </location>
</feature>
<gene>
    <name evidence="3" type="ORF">ENS64_05190</name>
</gene>
<proteinExistence type="predicted"/>
<feature type="transmembrane region" description="Helical" evidence="2">
    <location>
        <begin position="486"/>
        <end position="506"/>
    </location>
</feature>
<keyword evidence="2" id="KW-1133">Transmembrane helix</keyword>
<evidence type="ECO:0000256" key="1">
    <source>
        <dbReference type="SAM" id="MobiDB-lite"/>
    </source>
</evidence>
<evidence type="ECO:0000313" key="3">
    <source>
        <dbReference type="EMBL" id="HGT38643.1"/>
    </source>
</evidence>
<protein>
    <submittedName>
        <fullName evidence="3">Uncharacterized protein</fullName>
    </submittedName>
</protein>
<feature type="region of interest" description="Disordered" evidence="1">
    <location>
        <begin position="148"/>
        <end position="181"/>
    </location>
</feature>
<accession>A0A7C4QN61</accession>
<keyword evidence="2" id="KW-0812">Transmembrane</keyword>
<sequence>MATLEHCAVGVQRNRCGLPSRSSTLAGVALAATLGMTPLSLCAEPWWKWGPSASPRTPTAAPSAAPKNGFAAAIHRLREEATQKAYAGDIDGAIAAAQRARKIAEASAGLVAHDPECTVEAANELVRKLMAIKVAAVRPSSARSVATVPSSAAASPPASSGALSATQPTPSNPPVAPREPVVVRPYGGAASVAEPDISLTGNAVPAPAAVPFRSWERPVSIFVPHLQPRVAQPPPVVAVLHRKSAEADAGECEGEAATTPDPSAANDQPTHNLSEETVDNTVLPPPHRADKADALPAAPRGESEALPQTAQLVPEAKFTATALTSHRPSDSPNAPPHPAGSPSPEALQSPQSPQSLQSHLSPPISPAAAITATSPAARIETTETAPVPQPAFEEKTAVTSAVWTANEASADRIAPASYAASPPVSAAPAVAVPTVTGSVEAASEPSVQVPAVWFREVTPPADLEPATSPTWWTSLSRTLVRQPQRALAAALAGVGLLLMGTGWLAARSPRETD</sequence>
<organism evidence="3">
    <name type="scientific">Schlesneria paludicola</name>
    <dbReference type="NCBI Taxonomy" id="360056"/>
    <lineage>
        <taxon>Bacteria</taxon>
        <taxon>Pseudomonadati</taxon>
        <taxon>Planctomycetota</taxon>
        <taxon>Planctomycetia</taxon>
        <taxon>Planctomycetales</taxon>
        <taxon>Planctomycetaceae</taxon>
        <taxon>Schlesneria</taxon>
    </lineage>
</organism>
<name>A0A7C4QN61_9PLAN</name>
<feature type="compositionally biased region" description="Low complexity" evidence="1">
    <location>
        <begin position="148"/>
        <end position="165"/>
    </location>
</feature>
<feature type="region of interest" description="Disordered" evidence="1">
    <location>
        <begin position="323"/>
        <end position="366"/>
    </location>
</feature>
<dbReference type="EMBL" id="DSVQ01000011">
    <property type="protein sequence ID" value="HGT38643.1"/>
    <property type="molecule type" value="Genomic_DNA"/>
</dbReference>
<comment type="caution">
    <text evidence="3">The sequence shown here is derived from an EMBL/GenBank/DDBJ whole genome shotgun (WGS) entry which is preliminary data.</text>
</comment>
<evidence type="ECO:0000256" key="2">
    <source>
        <dbReference type="SAM" id="Phobius"/>
    </source>
</evidence>
<reference evidence="3" key="1">
    <citation type="journal article" date="2020" name="mSystems">
        <title>Genome- and Community-Level Interaction Insights into Carbon Utilization and Element Cycling Functions of Hydrothermarchaeota in Hydrothermal Sediment.</title>
        <authorList>
            <person name="Zhou Z."/>
            <person name="Liu Y."/>
            <person name="Xu W."/>
            <person name="Pan J."/>
            <person name="Luo Z.H."/>
            <person name="Li M."/>
        </authorList>
    </citation>
    <scope>NUCLEOTIDE SEQUENCE [LARGE SCALE GENOMIC DNA]</scope>
    <source>
        <strain evidence="3">SpSt-508</strain>
    </source>
</reference>
<feature type="region of interest" description="Disordered" evidence="1">
    <location>
        <begin position="247"/>
        <end position="311"/>
    </location>
</feature>
<keyword evidence="2" id="KW-0472">Membrane</keyword>